<dbReference type="EMBL" id="JAUSVX010000002">
    <property type="protein sequence ID" value="MDQ0468397.1"/>
    <property type="molecule type" value="Genomic_DNA"/>
</dbReference>
<evidence type="ECO:0000313" key="1">
    <source>
        <dbReference type="EMBL" id="MDQ0468397.1"/>
    </source>
</evidence>
<accession>A0ABU0J2B9</accession>
<proteinExistence type="predicted"/>
<gene>
    <name evidence="1" type="ORF">QO011_001397</name>
</gene>
<dbReference type="RefSeq" id="WP_307269568.1">
    <property type="nucleotide sequence ID" value="NZ_JAUSVX010000002.1"/>
</dbReference>
<reference evidence="1 2" key="1">
    <citation type="submission" date="2023-07" db="EMBL/GenBank/DDBJ databases">
        <title>Genomic Encyclopedia of Type Strains, Phase IV (KMG-IV): sequencing the most valuable type-strain genomes for metagenomic binning, comparative biology and taxonomic classification.</title>
        <authorList>
            <person name="Goeker M."/>
        </authorList>
    </citation>
    <scope>NUCLEOTIDE SEQUENCE [LARGE SCALE GENOMIC DNA]</scope>
    <source>
        <strain evidence="1 2">DSM 19619</strain>
    </source>
</reference>
<dbReference type="Proteomes" id="UP001242480">
    <property type="component" value="Unassembled WGS sequence"/>
</dbReference>
<evidence type="ECO:0000313" key="2">
    <source>
        <dbReference type="Proteomes" id="UP001242480"/>
    </source>
</evidence>
<keyword evidence="2" id="KW-1185">Reference proteome</keyword>
<comment type="caution">
    <text evidence="1">The sequence shown here is derived from an EMBL/GenBank/DDBJ whole genome shotgun (WGS) entry which is preliminary data.</text>
</comment>
<sequence>MRPRRSVLAVGGGLFVLAAASLLDMAKVPTPVAAARGDRLDVAEAASRCSLGSLMAACATAPMDDVERAKARTGALIQVFEKPGETILVRVRLGD</sequence>
<organism evidence="1 2">
    <name type="scientific">Labrys wisconsinensis</name>
    <dbReference type="NCBI Taxonomy" id="425677"/>
    <lineage>
        <taxon>Bacteria</taxon>
        <taxon>Pseudomonadati</taxon>
        <taxon>Pseudomonadota</taxon>
        <taxon>Alphaproteobacteria</taxon>
        <taxon>Hyphomicrobiales</taxon>
        <taxon>Xanthobacteraceae</taxon>
        <taxon>Labrys</taxon>
    </lineage>
</organism>
<protein>
    <submittedName>
        <fullName evidence="1">dTDP-4-amino-4,6-dideoxygalactose transaminase</fullName>
    </submittedName>
</protein>
<name>A0ABU0J2B9_9HYPH</name>
<dbReference type="PROSITE" id="PS51318">
    <property type="entry name" value="TAT"/>
    <property type="match status" value="1"/>
</dbReference>
<dbReference type="InterPro" id="IPR006311">
    <property type="entry name" value="TAT_signal"/>
</dbReference>